<keyword evidence="2" id="KW-1133">Transmembrane helix</keyword>
<keyword evidence="2" id="KW-0472">Membrane</keyword>
<dbReference type="STRING" id="645990.SAMN00120144_3031"/>
<evidence type="ECO:0000256" key="1">
    <source>
        <dbReference type="SAM" id="MobiDB-lite"/>
    </source>
</evidence>
<name>A0A1W1ULG7_9BACT</name>
<proteinExistence type="predicted"/>
<dbReference type="PANTHER" id="PTHR30441:SF4">
    <property type="entry name" value="PROTEIN ASMA"/>
    <property type="match status" value="1"/>
</dbReference>
<feature type="transmembrane region" description="Helical" evidence="2">
    <location>
        <begin position="9"/>
        <end position="30"/>
    </location>
</feature>
<dbReference type="InterPro" id="IPR052894">
    <property type="entry name" value="AsmA-related"/>
</dbReference>
<organism evidence="3 4">
    <name type="scientific">Hymenobacter roseosalivarius DSM 11622</name>
    <dbReference type="NCBI Taxonomy" id="645990"/>
    <lineage>
        <taxon>Bacteria</taxon>
        <taxon>Pseudomonadati</taxon>
        <taxon>Bacteroidota</taxon>
        <taxon>Cytophagia</taxon>
        <taxon>Cytophagales</taxon>
        <taxon>Hymenobacteraceae</taxon>
        <taxon>Hymenobacter</taxon>
    </lineage>
</organism>
<keyword evidence="2" id="KW-0812">Transmembrane</keyword>
<gene>
    <name evidence="3" type="ORF">SAMN00120144_3031</name>
</gene>
<feature type="region of interest" description="Disordered" evidence="1">
    <location>
        <begin position="801"/>
        <end position="863"/>
    </location>
</feature>
<dbReference type="AlphaFoldDB" id="A0A1W1ULG7"/>
<dbReference type="EMBL" id="FWWW01000034">
    <property type="protein sequence ID" value="SMB81927.1"/>
    <property type="molecule type" value="Genomic_DNA"/>
</dbReference>
<dbReference type="Proteomes" id="UP000192266">
    <property type="component" value="Unassembled WGS sequence"/>
</dbReference>
<reference evidence="3 4" key="1">
    <citation type="submission" date="2017-04" db="EMBL/GenBank/DDBJ databases">
        <authorList>
            <person name="Afonso C.L."/>
            <person name="Miller P.J."/>
            <person name="Scott M.A."/>
            <person name="Spackman E."/>
            <person name="Goraichik I."/>
            <person name="Dimitrov K.M."/>
            <person name="Suarez D.L."/>
            <person name="Swayne D.E."/>
        </authorList>
    </citation>
    <scope>NUCLEOTIDE SEQUENCE [LARGE SCALE GENOMIC DNA]</scope>
    <source>
        <strain evidence="3 4">DSM 11622</strain>
    </source>
</reference>
<evidence type="ECO:0000256" key="2">
    <source>
        <dbReference type="SAM" id="Phobius"/>
    </source>
</evidence>
<dbReference type="GO" id="GO:0090313">
    <property type="term" value="P:regulation of protein targeting to membrane"/>
    <property type="evidence" value="ECO:0007669"/>
    <property type="project" value="TreeGrafter"/>
</dbReference>
<evidence type="ECO:0000313" key="3">
    <source>
        <dbReference type="EMBL" id="SMB81927.1"/>
    </source>
</evidence>
<dbReference type="GO" id="GO:0005886">
    <property type="term" value="C:plasma membrane"/>
    <property type="evidence" value="ECO:0007669"/>
    <property type="project" value="TreeGrafter"/>
</dbReference>
<protein>
    <submittedName>
        <fullName evidence="3">Uncharacterized protein</fullName>
    </submittedName>
</protein>
<accession>A0A1W1ULG7</accession>
<sequence>MLIRLKKIFLYSLLGGILLLLGGILGIWLGEERIIALFVREANRHLRTPVQVGKIDLSLIDQFPRVSVTLQNVVVGGSLPQDTVALARARRLYCAFDAWDLVAGRYRIRAVTLDSATVQVRYDAQSQPNWDVFRADSTGTPDDQPFAFDLEKINLRRVLVVYNDAARHQRHTVRAHDLRAALSVTETLIDIKAEGSARIEAVALGEDKYFREKELIIKTLLAIDRPGRRITIEPSDLRIGPATYGVAGTVGYGGETVLDLRLDGRQTDVQSLVALLPPRLAGNLSAYRSRGDVYFRGTVRGAMSAYSNPRVVMQFGCRDASFYHPEYRETVEHVYLTGTFDNGTQRLLRTSTLALSQVRGTLHGRALGGNLRYHNFDDPSVQLDLRADLDVARALRFYPVAAVRAASGDARLSLRFNGNLRAFRAQPAAAAVQSSGDLTLRGVSLRLRNFGQPFTGMSGNFILRRNDVAVSDFKGRIGRSDFQLNGLFKNALGWLLLPRQQLLVEADVTSRLLDFDQLLSAQLADATSSQKSPPMGKKPGRQSEYEFHVAPNLALNVQAKVGRVRFRRFRGRDLSGALRLRDQVISSPMLSVAAAGGQASIRGSIDARQPDLLKVHTTMACSQLPLDSLFYVFEDFGQKFITARHLRGRLTASGESDLYFDRRLTPLTDRMEAEIRATVRDGQLNNFEPLQKLSMIARREQLRQLRFAELTNNFYIQSRTVYMPEMEIRSNVRTASIIRVTGTHTFDQQMDYHLSIPVLPGLLHRASVGGSGTTGPNLLLAIQGDENDFRVSYDRARVQANRAATMPPAGPRPSLGDLLKNPDASTDPDASPATPPAETRRPFETKKPAKKPAQPQTGEYFDF</sequence>
<feature type="compositionally biased region" description="Basic and acidic residues" evidence="1">
    <location>
        <begin position="838"/>
        <end position="847"/>
    </location>
</feature>
<keyword evidence="4" id="KW-1185">Reference proteome</keyword>
<dbReference type="PANTHER" id="PTHR30441">
    <property type="entry name" value="DUF748 DOMAIN-CONTAINING PROTEIN"/>
    <property type="match status" value="1"/>
</dbReference>
<evidence type="ECO:0000313" key="4">
    <source>
        <dbReference type="Proteomes" id="UP000192266"/>
    </source>
</evidence>
<feature type="compositionally biased region" description="Low complexity" evidence="1">
    <location>
        <begin position="822"/>
        <end position="832"/>
    </location>
</feature>